<dbReference type="InterPro" id="IPR032710">
    <property type="entry name" value="NTF2-like_dom_sf"/>
</dbReference>
<dbReference type="Proteomes" id="UP001310890">
    <property type="component" value="Unassembled WGS sequence"/>
</dbReference>
<dbReference type="Gene3D" id="3.10.450.50">
    <property type="match status" value="1"/>
</dbReference>
<evidence type="ECO:0000313" key="2">
    <source>
        <dbReference type="EMBL" id="KAK5108015.1"/>
    </source>
</evidence>
<gene>
    <name evidence="2" type="ORF">LTR62_008850</name>
</gene>
<dbReference type="AlphaFoldDB" id="A0AAN7YLL9"/>
<proteinExistence type="predicted"/>
<dbReference type="InterPro" id="IPR037401">
    <property type="entry name" value="SnoaL-like"/>
</dbReference>
<dbReference type="SUPFAM" id="SSF54427">
    <property type="entry name" value="NTF2-like"/>
    <property type="match status" value="1"/>
</dbReference>
<evidence type="ECO:0000313" key="3">
    <source>
        <dbReference type="Proteomes" id="UP001310890"/>
    </source>
</evidence>
<evidence type="ECO:0000259" key="1">
    <source>
        <dbReference type="Pfam" id="PF13577"/>
    </source>
</evidence>
<dbReference type="EMBL" id="JAVRRL010000098">
    <property type="protein sequence ID" value="KAK5108015.1"/>
    <property type="molecule type" value="Genomic_DNA"/>
</dbReference>
<feature type="domain" description="SnoaL-like" evidence="1">
    <location>
        <begin position="7"/>
        <end position="137"/>
    </location>
</feature>
<accession>A0AAN7YLL9</accession>
<name>A0AAN7YLL9_9PEZI</name>
<comment type="caution">
    <text evidence="2">The sequence shown here is derived from an EMBL/GenBank/DDBJ whole genome shotgun (WGS) entry which is preliminary data.</text>
</comment>
<protein>
    <recommendedName>
        <fullName evidence="1">SnoaL-like domain-containing protein</fullName>
    </recommendedName>
</protein>
<reference evidence="2" key="1">
    <citation type="submission" date="2023-08" db="EMBL/GenBank/DDBJ databases">
        <title>Black Yeasts Isolated from many extreme environments.</title>
        <authorList>
            <person name="Coleine C."/>
            <person name="Stajich J.E."/>
            <person name="Selbmann L."/>
        </authorList>
    </citation>
    <scope>NUCLEOTIDE SEQUENCE</scope>
    <source>
        <strain evidence="2">CCFEE 5401</strain>
    </source>
</reference>
<sequence>MAPNAIDYIAIQNTIARYCIALDTKNFELLRRVFTEDVDTVYPFGGQRKGVQPIIDAISKRLTPVTHQHALTTQQIEVAADGKTAEATTYFTGIHFGKGKWNGKEVTAWGKYDDELTLIEGGSSLPGASGHWLISRREVSFFGRLGEEGVMDGE</sequence>
<organism evidence="2 3">
    <name type="scientific">Meristemomyces frigidus</name>
    <dbReference type="NCBI Taxonomy" id="1508187"/>
    <lineage>
        <taxon>Eukaryota</taxon>
        <taxon>Fungi</taxon>
        <taxon>Dikarya</taxon>
        <taxon>Ascomycota</taxon>
        <taxon>Pezizomycotina</taxon>
        <taxon>Dothideomycetes</taxon>
        <taxon>Dothideomycetidae</taxon>
        <taxon>Mycosphaerellales</taxon>
        <taxon>Teratosphaeriaceae</taxon>
        <taxon>Meristemomyces</taxon>
    </lineage>
</organism>
<dbReference type="Pfam" id="PF13577">
    <property type="entry name" value="SnoaL_4"/>
    <property type="match status" value="1"/>
</dbReference>